<evidence type="ECO:0000313" key="2">
    <source>
        <dbReference type="EMBL" id="SVD28880.1"/>
    </source>
</evidence>
<organism evidence="2">
    <name type="scientific">marine metagenome</name>
    <dbReference type="NCBI Taxonomy" id="408172"/>
    <lineage>
        <taxon>unclassified sequences</taxon>
        <taxon>metagenomes</taxon>
        <taxon>ecological metagenomes</taxon>
    </lineage>
</organism>
<feature type="transmembrane region" description="Helical" evidence="1">
    <location>
        <begin position="52"/>
        <end position="74"/>
    </location>
</feature>
<dbReference type="InterPro" id="IPR036259">
    <property type="entry name" value="MFS_trans_sf"/>
</dbReference>
<keyword evidence="1" id="KW-0812">Transmembrane</keyword>
<keyword evidence="1" id="KW-0472">Membrane</keyword>
<gene>
    <name evidence="2" type="ORF">METZ01_LOCUS381734</name>
</gene>
<keyword evidence="1" id="KW-1133">Transmembrane helix</keyword>
<dbReference type="EMBL" id="UINC01141253">
    <property type="protein sequence ID" value="SVD28880.1"/>
    <property type="molecule type" value="Genomic_DNA"/>
</dbReference>
<dbReference type="Gene3D" id="1.20.1250.20">
    <property type="entry name" value="MFS general substrate transporter like domains"/>
    <property type="match status" value="1"/>
</dbReference>
<evidence type="ECO:0000256" key="1">
    <source>
        <dbReference type="SAM" id="Phobius"/>
    </source>
</evidence>
<feature type="transmembrane region" description="Helical" evidence="1">
    <location>
        <begin position="17"/>
        <end position="40"/>
    </location>
</feature>
<reference evidence="2" key="1">
    <citation type="submission" date="2018-05" db="EMBL/GenBank/DDBJ databases">
        <authorList>
            <person name="Lanie J.A."/>
            <person name="Ng W.-L."/>
            <person name="Kazmierczak K.M."/>
            <person name="Andrzejewski T.M."/>
            <person name="Davidsen T.M."/>
            <person name="Wayne K.J."/>
            <person name="Tettelin H."/>
            <person name="Glass J.I."/>
            <person name="Rusch D."/>
            <person name="Podicherti R."/>
            <person name="Tsui H.-C.T."/>
            <person name="Winkler M.E."/>
        </authorList>
    </citation>
    <scope>NUCLEOTIDE SEQUENCE</scope>
</reference>
<dbReference type="AlphaFoldDB" id="A0A382U3J8"/>
<protein>
    <recommendedName>
        <fullName evidence="3">Major facilitator superfamily (MFS) profile domain-containing protein</fullName>
    </recommendedName>
</protein>
<proteinExistence type="predicted"/>
<evidence type="ECO:0008006" key="3">
    <source>
        <dbReference type="Google" id="ProtNLM"/>
    </source>
</evidence>
<accession>A0A382U3J8</accession>
<feature type="non-terminal residue" evidence="2">
    <location>
        <position position="1"/>
    </location>
</feature>
<name>A0A382U3J8_9ZZZZ</name>
<feature type="transmembrane region" description="Helical" evidence="1">
    <location>
        <begin position="80"/>
        <end position="97"/>
    </location>
</feature>
<dbReference type="SUPFAM" id="SSF103473">
    <property type="entry name" value="MFS general substrate transporter"/>
    <property type="match status" value="1"/>
</dbReference>
<sequence>LTATALMAFVSNTQVPLALVSITFVGGLVVATEISAQTLIQNMVLDEYRARVISINLAVSLGASAFGTLAIGWLGELVGFQLALGAAAVTAIIIVALKGRRLLSQSAEIEAEPANRNSK</sequence>